<protein>
    <recommendedName>
        <fullName evidence="1">DUF7660 domain-containing protein</fullName>
    </recommendedName>
</protein>
<dbReference type="Pfam" id="PF24693">
    <property type="entry name" value="DUF7660"/>
    <property type="match status" value="1"/>
</dbReference>
<evidence type="ECO:0000313" key="3">
    <source>
        <dbReference type="Proteomes" id="UP000590749"/>
    </source>
</evidence>
<reference evidence="2 3" key="1">
    <citation type="submission" date="2020-08" db="EMBL/GenBank/DDBJ databases">
        <title>Genomic Encyclopedia of Type Strains, Phase III (KMG-III): the genomes of soil and plant-associated and newly described type strains.</title>
        <authorList>
            <person name="Whitman W."/>
        </authorList>
    </citation>
    <scope>NUCLEOTIDE SEQUENCE [LARGE SCALE GENOMIC DNA]</scope>
    <source>
        <strain evidence="2 3">CECT 3287</strain>
    </source>
</reference>
<keyword evidence="3" id="KW-1185">Reference proteome</keyword>
<evidence type="ECO:0000259" key="1">
    <source>
        <dbReference type="Pfam" id="PF24693"/>
    </source>
</evidence>
<feature type="domain" description="DUF7660" evidence="1">
    <location>
        <begin position="40"/>
        <end position="113"/>
    </location>
</feature>
<name>A0A7W5FHP2_9ACTN</name>
<dbReference type="AlphaFoldDB" id="A0A7W5FHP2"/>
<comment type="caution">
    <text evidence="2">The sequence shown here is derived from an EMBL/GenBank/DDBJ whole genome shotgun (WGS) entry which is preliminary data.</text>
</comment>
<accession>A0A7W5FHP2</accession>
<gene>
    <name evidence="2" type="ORF">FHR83_006366</name>
</gene>
<sequence>MPWITKDYLHTKQIRTLARTYSSKVRVVNWQDPEIAAVESREDLARYLMSLAARLREDNLPTENPSTDAFIDAAGRWTKSMDGFFSNVLKEPVPDSPDWSTVAAIFRAALVYE</sequence>
<evidence type="ECO:0000313" key="2">
    <source>
        <dbReference type="EMBL" id="MBB3098667.1"/>
    </source>
</evidence>
<organism evidence="2 3">
    <name type="scientific">Actinoplanes campanulatus</name>
    <dbReference type="NCBI Taxonomy" id="113559"/>
    <lineage>
        <taxon>Bacteria</taxon>
        <taxon>Bacillati</taxon>
        <taxon>Actinomycetota</taxon>
        <taxon>Actinomycetes</taxon>
        <taxon>Micromonosporales</taxon>
        <taxon>Micromonosporaceae</taxon>
        <taxon>Actinoplanes</taxon>
    </lineage>
</organism>
<dbReference type="RefSeq" id="WP_203833951.1">
    <property type="nucleotide sequence ID" value="NZ_BMPW01000017.1"/>
</dbReference>
<proteinExistence type="predicted"/>
<dbReference type="EMBL" id="JACHXF010000015">
    <property type="protein sequence ID" value="MBB3098667.1"/>
    <property type="molecule type" value="Genomic_DNA"/>
</dbReference>
<dbReference type="Proteomes" id="UP000590749">
    <property type="component" value="Unassembled WGS sequence"/>
</dbReference>
<dbReference type="InterPro" id="IPR056077">
    <property type="entry name" value="DUF7660"/>
</dbReference>